<sequence length="324" mass="34834">MMADDRHTVSDDQHDPCGDRRRRAVPGRARRRAIRARAAMSGVPYSVAARWPDAWPGQCETPASRGRTIYPAGTDGRRRRLIGRRARRTFHQRVQDARMAADLPRGRAGHLVERFPPARGDSGTGVGPLYHGEAREDVLAMVYFTVAAETPSIVPAPGELAWTAELGEETAVDTMCALIDRMVRLALDTEPATLRHRAAAAILAGAAHRGFRTRDEAARLAAAIAPHDPARWAELPFTGGRQILDALLVVAEDGHAPGTRVRITAGPRAGSGATIVGAIWGLTGPPLAYRVHPDRSQAAIVADPDDLIVLTRDSGPSAVPTQEV</sequence>
<evidence type="ECO:0000313" key="3">
    <source>
        <dbReference type="Proteomes" id="UP000248544"/>
    </source>
</evidence>
<dbReference type="RefSeq" id="WP_111168545.1">
    <property type="nucleotide sequence ID" value="NZ_POUA01000128.1"/>
</dbReference>
<keyword evidence="3" id="KW-1185">Reference proteome</keyword>
<dbReference type="EMBL" id="POUA01000128">
    <property type="protein sequence ID" value="PZG44150.1"/>
    <property type="molecule type" value="Genomic_DNA"/>
</dbReference>
<name>A0A2W2H2L5_9ACTN</name>
<feature type="compositionally biased region" description="Basic residues" evidence="1">
    <location>
        <begin position="20"/>
        <end position="31"/>
    </location>
</feature>
<dbReference type="AlphaFoldDB" id="A0A2W2H2L5"/>
<feature type="compositionally biased region" description="Basic and acidic residues" evidence="1">
    <location>
        <begin position="1"/>
        <end position="19"/>
    </location>
</feature>
<organism evidence="2 3">
    <name type="scientific">Spongiactinospora gelatinilytica</name>
    <dbReference type="NCBI Taxonomy" id="2666298"/>
    <lineage>
        <taxon>Bacteria</taxon>
        <taxon>Bacillati</taxon>
        <taxon>Actinomycetota</taxon>
        <taxon>Actinomycetes</taxon>
        <taxon>Streptosporangiales</taxon>
        <taxon>Streptosporangiaceae</taxon>
        <taxon>Spongiactinospora</taxon>
    </lineage>
</organism>
<protein>
    <submittedName>
        <fullName evidence="2">Uncharacterized protein</fullName>
    </submittedName>
</protein>
<gene>
    <name evidence="2" type="ORF">C1I98_17605</name>
</gene>
<comment type="caution">
    <text evidence="2">The sequence shown here is derived from an EMBL/GenBank/DDBJ whole genome shotgun (WGS) entry which is preliminary data.</text>
</comment>
<proteinExistence type="predicted"/>
<dbReference type="Proteomes" id="UP000248544">
    <property type="component" value="Unassembled WGS sequence"/>
</dbReference>
<accession>A0A2W2H2L5</accession>
<reference evidence="2 3" key="1">
    <citation type="submission" date="2018-01" db="EMBL/GenBank/DDBJ databases">
        <title>Draft genome sequence of Sphaerisporangium sp. 7K107.</title>
        <authorList>
            <person name="Sahin N."/>
            <person name="Saygin H."/>
            <person name="Ay H."/>
        </authorList>
    </citation>
    <scope>NUCLEOTIDE SEQUENCE [LARGE SCALE GENOMIC DNA]</scope>
    <source>
        <strain evidence="2 3">7K107</strain>
    </source>
</reference>
<feature type="region of interest" description="Disordered" evidence="1">
    <location>
        <begin position="1"/>
        <end position="31"/>
    </location>
</feature>
<evidence type="ECO:0000256" key="1">
    <source>
        <dbReference type="SAM" id="MobiDB-lite"/>
    </source>
</evidence>
<evidence type="ECO:0000313" key="2">
    <source>
        <dbReference type="EMBL" id="PZG44150.1"/>
    </source>
</evidence>